<feature type="region of interest" description="Disordered" evidence="1">
    <location>
        <begin position="473"/>
        <end position="492"/>
    </location>
</feature>
<evidence type="ECO:0000313" key="4">
    <source>
        <dbReference type="EMBL" id="GAV99483.1"/>
    </source>
</evidence>
<gene>
    <name evidence="4" type="ORF">LENED_000942</name>
</gene>
<reference evidence="4 5" key="1">
    <citation type="submission" date="2016-08" db="EMBL/GenBank/DDBJ databases">
        <authorList>
            <consortium name="Lentinula edodes genome sequencing consortium"/>
            <person name="Sakamoto Y."/>
            <person name="Nakade K."/>
            <person name="Sato S."/>
            <person name="Yoshida Y."/>
            <person name="Miyazaki K."/>
            <person name="Natsume S."/>
            <person name="Konno N."/>
        </authorList>
    </citation>
    <scope>NUCLEOTIDE SEQUENCE [LARGE SCALE GENOMIC DNA]</scope>
    <source>
        <strain evidence="4 5">NBRC 111202</strain>
    </source>
</reference>
<dbReference type="InterPro" id="IPR002048">
    <property type="entry name" value="EF_hand_dom"/>
</dbReference>
<proteinExistence type="predicted"/>
<organism evidence="4 5">
    <name type="scientific">Lentinula edodes</name>
    <name type="common">Shiitake mushroom</name>
    <name type="synonym">Lentinus edodes</name>
    <dbReference type="NCBI Taxonomy" id="5353"/>
    <lineage>
        <taxon>Eukaryota</taxon>
        <taxon>Fungi</taxon>
        <taxon>Dikarya</taxon>
        <taxon>Basidiomycota</taxon>
        <taxon>Agaricomycotina</taxon>
        <taxon>Agaricomycetes</taxon>
        <taxon>Agaricomycetidae</taxon>
        <taxon>Agaricales</taxon>
        <taxon>Marasmiineae</taxon>
        <taxon>Omphalotaceae</taxon>
        <taxon>Lentinula</taxon>
    </lineage>
</organism>
<dbReference type="PROSITE" id="PS50031">
    <property type="entry name" value="EH"/>
    <property type="match status" value="1"/>
</dbReference>
<dbReference type="PROSITE" id="PS50222">
    <property type="entry name" value="EF_HAND_2"/>
    <property type="match status" value="1"/>
</dbReference>
<evidence type="ECO:0000259" key="2">
    <source>
        <dbReference type="PROSITE" id="PS50031"/>
    </source>
</evidence>
<dbReference type="Proteomes" id="UP000188533">
    <property type="component" value="Unassembled WGS sequence"/>
</dbReference>
<protein>
    <submittedName>
        <fullName evidence="4">Eh domains and endocytosis protein</fullName>
    </submittedName>
</protein>
<dbReference type="PANTHER" id="PTHR45615">
    <property type="entry name" value="MYOSIN HEAVY CHAIN, NON-MUSCLE"/>
    <property type="match status" value="1"/>
</dbReference>
<dbReference type="PANTHER" id="PTHR45615:SF80">
    <property type="entry name" value="GRIP DOMAIN-CONTAINING PROTEIN"/>
    <property type="match status" value="1"/>
</dbReference>
<keyword evidence="5" id="KW-1185">Reference proteome</keyword>
<comment type="caution">
    <text evidence="4">The sequence shown here is derived from an EMBL/GenBank/DDBJ whole genome shotgun (WGS) entry which is preliminary data.</text>
</comment>
<accession>A0A1Q3DXB9</accession>
<name>A0A1Q3DXB9_LENED</name>
<dbReference type="InterPro" id="IPR011992">
    <property type="entry name" value="EF-hand-dom_pair"/>
</dbReference>
<evidence type="ECO:0000256" key="1">
    <source>
        <dbReference type="SAM" id="MobiDB-lite"/>
    </source>
</evidence>
<dbReference type="InterPro" id="IPR000261">
    <property type="entry name" value="EH_dom"/>
</dbReference>
<dbReference type="SUPFAM" id="SSF47473">
    <property type="entry name" value="EF-hand"/>
    <property type="match status" value="1"/>
</dbReference>
<dbReference type="Gene3D" id="1.10.238.10">
    <property type="entry name" value="EF-hand"/>
    <property type="match status" value="1"/>
</dbReference>
<feature type="domain" description="EH" evidence="2">
    <location>
        <begin position="1"/>
        <end position="75"/>
    </location>
</feature>
<sequence length="492" mass="55485">MTVFLTTKLSPQVLSKIWSEADIGEKGWLTRQELTVALRFIGWAQSGRRSFDRDLLSKVSPLAIFNTQTPPKDTTSTPVFITEPSSTPSASLTTPKTPGDLAQLKKAVSQNPHVANSIYSSPITSLIPSPAYVTPVDLQEWNVPATFISHSHKLFDQNDHLQKESGVRKFTRFTKDNFTGGLFLVYRALAGLEIPEDLPESFATAFSARNQSTDPFDHEVSSSSSAPVEEDEVGSLYAQIRTLQDALTTVSQENEDLRSSVQTLNQLSRHHTVSLNRMSRNVDNGLVEIARLQSELLDKNSVLTRLPASLRLTEDLSRENTVLRLQIEELTSRLEISHGDVAAQELIAEELTRETERLKQQLDNLREASTHVPSVAGDEELQNLINEDLSRENRQLRNQASELQETLSQLQIPNDELDSLKGITRVLTRENKRLQRRVREMESLSTAQEGMRQQVEQLNRDNERLRRELAQVRRPRQNTTDVPPPAYEDIGH</sequence>
<evidence type="ECO:0000259" key="3">
    <source>
        <dbReference type="PROSITE" id="PS50222"/>
    </source>
</evidence>
<feature type="domain" description="EF-hand" evidence="3">
    <location>
        <begin position="9"/>
        <end position="44"/>
    </location>
</feature>
<dbReference type="AlphaFoldDB" id="A0A1Q3DXB9"/>
<dbReference type="STRING" id="5353.A0A1Q3DXB9"/>
<dbReference type="GO" id="GO:0005509">
    <property type="term" value="F:calcium ion binding"/>
    <property type="evidence" value="ECO:0007669"/>
    <property type="project" value="InterPro"/>
</dbReference>
<evidence type="ECO:0000313" key="5">
    <source>
        <dbReference type="Proteomes" id="UP000188533"/>
    </source>
</evidence>
<reference evidence="4 5" key="2">
    <citation type="submission" date="2017-02" db="EMBL/GenBank/DDBJ databases">
        <title>A genome survey and senescence transcriptome analysis in Lentinula edodes.</title>
        <authorList>
            <person name="Sakamoto Y."/>
            <person name="Nakade K."/>
            <person name="Sato S."/>
            <person name="Yoshida Y."/>
            <person name="Miyazaki K."/>
            <person name="Natsume S."/>
            <person name="Konno N."/>
        </authorList>
    </citation>
    <scope>NUCLEOTIDE SEQUENCE [LARGE SCALE GENOMIC DNA]</scope>
    <source>
        <strain evidence="4 5">NBRC 111202</strain>
    </source>
</reference>
<dbReference type="Pfam" id="PF12763">
    <property type="entry name" value="EH"/>
    <property type="match status" value="1"/>
</dbReference>
<dbReference type="EMBL" id="BDGU01000014">
    <property type="protein sequence ID" value="GAV99483.1"/>
    <property type="molecule type" value="Genomic_DNA"/>
</dbReference>